<evidence type="ECO:0000313" key="1">
    <source>
        <dbReference type="EMBL" id="TVT40558.1"/>
    </source>
</evidence>
<comment type="caution">
    <text evidence="1">The sequence shown here is derived from an EMBL/GenBank/DDBJ whole genome shotgun (WGS) entry which is preliminary data.</text>
</comment>
<dbReference type="Proteomes" id="UP000317624">
    <property type="component" value="Unassembled WGS sequence"/>
</dbReference>
<organism evidence="1 2">
    <name type="scientific">Hymenobacter setariae</name>
    <dbReference type="NCBI Taxonomy" id="2594794"/>
    <lineage>
        <taxon>Bacteria</taxon>
        <taxon>Pseudomonadati</taxon>
        <taxon>Bacteroidota</taxon>
        <taxon>Cytophagia</taxon>
        <taxon>Cytophagales</taxon>
        <taxon>Hymenobacteraceae</taxon>
        <taxon>Hymenobacter</taxon>
    </lineage>
</organism>
<protein>
    <submittedName>
        <fullName evidence="1">Uncharacterized protein</fullName>
    </submittedName>
</protein>
<dbReference type="RefSeq" id="WP_144848649.1">
    <property type="nucleotide sequence ID" value="NZ_VMRJ01000003.1"/>
</dbReference>
<evidence type="ECO:0000313" key="2">
    <source>
        <dbReference type="Proteomes" id="UP000317624"/>
    </source>
</evidence>
<dbReference type="OrthoDB" id="885206at2"/>
<proteinExistence type="predicted"/>
<reference evidence="1 2" key="1">
    <citation type="submission" date="2019-07" db="EMBL/GenBank/DDBJ databases">
        <title>Hymenobacter sp. straun FUR1 Genome sequencing and assembly.</title>
        <authorList>
            <person name="Chhetri G."/>
        </authorList>
    </citation>
    <scope>NUCLEOTIDE SEQUENCE [LARGE SCALE GENOMIC DNA]</scope>
    <source>
        <strain evidence="1 2">Fur1</strain>
    </source>
</reference>
<sequence>MTRYLSEAQLTARLNLGKAVGQFLSRQDLTDYAVIKWLTIYKGGEEKEYSLYYNEVIDEGPENFLDLVELTPVDPDDYPVIEEFNSVEEVLVFAARKYGTSLHKYVTDSMVNDEYADYLRGIGIIGK</sequence>
<accession>A0A558BVK3</accession>
<gene>
    <name evidence="1" type="ORF">FNT36_13870</name>
</gene>
<dbReference type="EMBL" id="VMRJ01000003">
    <property type="protein sequence ID" value="TVT40558.1"/>
    <property type="molecule type" value="Genomic_DNA"/>
</dbReference>
<name>A0A558BVK3_9BACT</name>
<keyword evidence="2" id="KW-1185">Reference proteome</keyword>
<dbReference type="AlphaFoldDB" id="A0A558BVK3"/>